<dbReference type="STRING" id="1797.RMCT_3490"/>
<keyword evidence="3" id="KW-0560">Oxidoreductase</keyword>
<reference evidence="9" key="2">
    <citation type="submission" date="2016-02" db="EMBL/GenBank/DDBJ databases">
        <title>Draft genome sequence of five rapidly growing Mycobacterium species.</title>
        <authorList>
            <person name="Katahira K."/>
            <person name="Gotou Y."/>
            <person name="Iida K."/>
            <person name="Ogura Y."/>
            <person name="Hayashi T."/>
        </authorList>
    </citation>
    <scope>NUCLEOTIDE SEQUENCE [LARGE SCALE GENOMIC DNA]</scope>
    <source>
        <strain evidence="9">JCM6362</strain>
    </source>
</reference>
<feature type="domain" description="Ferritin-like diiron" evidence="7">
    <location>
        <begin position="5"/>
        <end position="150"/>
    </location>
</feature>
<feature type="binding site" evidence="5">
    <location>
        <position position="99"/>
    </location>
    <ligand>
        <name>Fe cation</name>
        <dbReference type="ChEBI" id="CHEBI:24875"/>
        <label>1</label>
    </ligand>
</feature>
<dbReference type="AlphaFoldDB" id="A0A117INB5"/>
<evidence type="ECO:0000313" key="9">
    <source>
        <dbReference type="Proteomes" id="UP000069654"/>
    </source>
</evidence>
<dbReference type="InterPro" id="IPR012347">
    <property type="entry name" value="Ferritin-like"/>
</dbReference>
<dbReference type="InterPro" id="IPR008331">
    <property type="entry name" value="Ferritin_DPS_dom"/>
</dbReference>
<evidence type="ECO:0000313" key="8">
    <source>
        <dbReference type="EMBL" id="GAT16521.1"/>
    </source>
</evidence>
<dbReference type="GO" id="GO:0006826">
    <property type="term" value="P:iron ion transport"/>
    <property type="evidence" value="ECO:0007669"/>
    <property type="project" value="InterPro"/>
</dbReference>
<dbReference type="GO" id="GO:0004322">
    <property type="term" value="F:ferroxidase activity"/>
    <property type="evidence" value="ECO:0007669"/>
    <property type="project" value="TreeGrafter"/>
</dbReference>
<dbReference type="PANTHER" id="PTHR11431">
    <property type="entry name" value="FERRITIN"/>
    <property type="match status" value="1"/>
</dbReference>
<dbReference type="SUPFAM" id="SSF47240">
    <property type="entry name" value="Ferritin-like"/>
    <property type="match status" value="1"/>
</dbReference>
<keyword evidence="4 5" id="KW-0408">Iron</keyword>
<dbReference type="Gene3D" id="1.20.1260.10">
    <property type="match status" value="1"/>
</dbReference>
<keyword evidence="1 6" id="KW-0409">Iron storage</keyword>
<dbReference type="CDD" id="cd01055">
    <property type="entry name" value="Nonheme_Ferritin"/>
    <property type="match status" value="1"/>
</dbReference>
<dbReference type="OrthoDB" id="9801481at2"/>
<dbReference type="PROSITE" id="PS50905">
    <property type="entry name" value="FERRITIN_LIKE"/>
    <property type="match status" value="1"/>
</dbReference>
<protein>
    <recommendedName>
        <fullName evidence="6">Ferritin</fullName>
    </recommendedName>
</protein>
<feature type="binding site" evidence="5">
    <location>
        <position position="58"/>
    </location>
    <ligand>
        <name>Fe cation</name>
        <dbReference type="ChEBI" id="CHEBI:24875"/>
        <label>1</label>
    </ligand>
</feature>
<dbReference type="PANTHER" id="PTHR11431:SF127">
    <property type="entry name" value="BACTERIAL NON-HEME FERRITIN"/>
    <property type="match status" value="1"/>
</dbReference>
<reference evidence="8 9" key="1">
    <citation type="journal article" date="2016" name="Genome Announc.">
        <title>Draft Genome Sequences of Five Rapidly Growing Mycobacterium Species, M. thermoresistibile, M. fortuitum subsp. acetamidolyticum, M. canariasense, M. brisbanense, and M. novocastrense.</title>
        <authorList>
            <person name="Katahira K."/>
            <person name="Ogura Y."/>
            <person name="Gotoh Y."/>
            <person name="Hayashi T."/>
        </authorList>
    </citation>
    <scope>NUCLEOTIDE SEQUENCE [LARGE SCALE GENOMIC DNA]</scope>
    <source>
        <strain evidence="8 9">JCM6362</strain>
    </source>
</reference>
<name>A0A117INB5_MYCTH</name>
<dbReference type="GO" id="GO:0008198">
    <property type="term" value="F:ferrous iron binding"/>
    <property type="evidence" value="ECO:0007669"/>
    <property type="project" value="TreeGrafter"/>
</dbReference>
<sequence length="182" mass="20204">MSSVDVLDTKFHQLVQEQIRAEFSAAQQYLAIAVYFDGADLPRLADHFYGQAVEERNHAMMLVRYLLDRGVEVEIPGVDPVRNGFESAADAVGLALQQERTVTEQITRLAGAARDEGDHLGEQFMQWFLKEQVEEVAQMSTLARVAERAGDNLFHLEEFVAREFGDRRAGDPTAPPVAGGAL</sequence>
<feature type="binding site" evidence="5">
    <location>
        <position position="55"/>
    </location>
    <ligand>
        <name>Fe cation</name>
        <dbReference type="ChEBI" id="CHEBI:24875"/>
        <label>1</label>
    </ligand>
</feature>
<evidence type="ECO:0000256" key="5">
    <source>
        <dbReference type="PIRSR" id="PIRSR601519-1"/>
    </source>
</evidence>
<feature type="binding site" evidence="5">
    <location>
        <position position="22"/>
    </location>
    <ligand>
        <name>Fe cation</name>
        <dbReference type="ChEBI" id="CHEBI:24875"/>
        <label>1</label>
    </ligand>
</feature>
<keyword evidence="2 5" id="KW-0479">Metal-binding</keyword>
<gene>
    <name evidence="8" type="ORF">RMCT_3490</name>
</gene>
<evidence type="ECO:0000256" key="1">
    <source>
        <dbReference type="ARBA" id="ARBA00022434"/>
    </source>
</evidence>
<dbReference type="InterPro" id="IPR009040">
    <property type="entry name" value="Ferritin-like_diiron"/>
</dbReference>
<dbReference type="InterPro" id="IPR041719">
    <property type="entry name" value="Ferritin_prok"/>
</dbReference>
<dbReference type="GO" id="GO:0008199">
    <property type="term" value="F:ferric iron binding"/>
    <property type="evidence" value="ECO:0007669"/>
    <property type="project" value="InterPro"/>
</dbReference>
<feature type="binding site" evidence="5">
    <location>
        <position position="132"/>
    </location>
    <ligand>
        <name>Fe cation</name>
        <dbReference type="ChEBI" id="CHEBI:24875"/>
        <label>1</label>
    </ligand>
</feature>
<dbReference type="EMBL" id="BCTB01000046">
    <property type="protein sequence ID" value="GAT16521.1"/>
    <property type="molecule type" value="Genomic_DNA"/>
</dbReference>
<organism evidence="8 9">
    <name type="scientific">Mycolicibacterium thermoresistibile</name>
    <name type="common">Mycobacterium thermoresistibile</name>
    <dbReference type="NCBI Taxonomy" id="1797"/>
    <lineage>
        <taxon>Bacteria</taxon>
        <taxon>Bacillati</taxon>
        <taxon>Actinomycetota</taxon>
        <taxon>Actinomycetes</taxon>
        <taxon>Mycobacteriales</taxon>
        <taxon>Mycobacteriaceae</taxon>
        <taxon>Mycolicibacterium</taxon>
    </lineage>
</organism>
<proteinExistence type="predicted"/>
<dbReference type="InterPro" id="IPR009078">
    <property type="entry name" value="Ferritin-like_SF"/>
</dbReference>
<evidence type="ECO:0000256" key="2">
    <source>
        <dbReference type="ARBA" id="ARBA00022723"/>
    </source>
</evidence>
<evidence type="ECO:0000256" key="6">
    <source>
        <dbReference type="RuleBase" id="RU361145"/>
    </source>
</evidence>
<dbReference type="Proteomes" id="UP000069654">
    <property type="component" value="Unassembled WGS sequence"/>
</dbReference>
<evidence type="ECO:0000259" key="7">
    <source>
        <dbReference type="PROSITE" id="PS50905"/>
    </source>
</evidence>
<dbReference type="OMA" id="CEDKGFE"/>
<dbReference type="GO" id="GO:0005829">
    <property type="term" value="C:cytosol"/>
    <property type="evidence" value="ECO:0007669"/>
    <property type="project" value="TreeGrafter"/>
</dbReference>
<comment type="caution">
    <text evidence="8">The sequence shown here is derived from an EMBL/GenBank/DDBJ whole genome shotgun (WGS) entry which is preliminary data.</text>
</comment>
<dbReference type="InterPro" id="IPR001519">
    <property type="entry name" value="Ferritin"/>
</dbReference>
<evidence type="ECO:0000256" key="4">
    <source>
        <dbReference type="ARBA" id="ARBA00023004"/>
    </source>
</evidence>
<dbReference type="RefSeq" id="WP_003924277.1">
    <property type="nucleotide sequence ID" value="NZ_BCTB01000046.1"/>
</dbReference>
<accession>A0A117INB5</accession>
<dbReference type="GO" id="GO:0006879">
    <property type="term" value="P:intracellular iron ion homeostasis"/>
    <property type="evidence" value="ECO:0007669"/>
    <property type="project" value="UniProtKB-KW"/>
</dbReference>
<dbReference type="Pfam" id="PF00210">
    <property type="entry name" value="Ferritin"/>
    <property type="match status" value="1"/>
</dbReference>
<evidence type="ECO:0000256" key="3">
    <source>
        <dbReference type="ARBA" id="ARBA00023002"/>
    </source>
</evidence>